<reference evidence="7 8" key="1">
    <citation type="submission" date="2019-11" db="EMBL/GenBank/DDBJ databases">
        <title>Type strains purchased from KCTC, JCM and DSMZ.</title>
        <authorList>
            <person name="Lu H."/>
        </authorList>
    </citation>
    <scope>NUCLEOTIDE SEQUENCE [LARGE SCALE GENOMIC DNA]</scope>
    <source>
        <strain evidence="7 8">KCTC 42409</strain>
    </source>
</reference>
<evidence type="ECO:0000256" key="4">
    <source>
        <dbReference type="ARBA" id="ARBA00022741"/>
    </source>
</evidence>
<dbReference type="Gene3D" id="3.40.50.300">
    <property type="entry name" value="P-loop containing nucleotide triphosphate hydrolases"/>
    <property type="match status" value="1"/>
</dbReference>
<dbReference type="CDD" id="cd03264">
    <property type="entry name" value="ABC_drug_resistance_like"/>
    <property type="match status" value="1"/>
</dbReference>
<dbReference type="InterPro" id="IPR027417">
    <property type="entry name" value="P-loop_NTPase"/>
</dbReference>
<evidence type="ECO:0000256" key="2">
    <source>
        <dbReference type="ARBA" id="ARBA00022448"/>
    </source>
</evidence>
<dbReference type="InterPro" id="IPR017871">
    <property type="entry name" value="ABC_transporter-like_CS"/>
</dbReference>
<keyword evidence="3" id="KW-1003">Cell membrane</keyword>
<keyword evidence="4" id="KW-0547">Nucleotide-binding</keyword>
<dbReference type="InterPro" id="IPR003439">
    <property type="entry name" value="ABC_transporter-like_ATP-bd"/>
</dbReference>
<proteinExistence type="inferred from homology"/>
<organism evidence="7 8">
    <name type="scientific">Pseudoduganella ginsengisoli</name>
    <dbReference type="NCBI Taxonomy" id="1462440"/>
    <lineage>
        <taxon>Bacteria</taxon>
        <taxon>Pseudomonadati</taxon>
        <taxon>Pseudomonadota</taxon>
        <taxon>Betaproteobacteria</taxon>
        <taxon>Burkholderiales</taxon>
        <taxon>Oxalobacteraceae</taxon>
        <taxon>Telluria group</taxon>
        <taxon>Pseudoduganella</taxon>
    </lineage>
</organism>
<evidence type="ECO:0000256" key="3">
    <source>
        <dbReference type="ARBA" id="ARBA00022475"/>
    </source>
</evidence>
<keyword evidence="3" id="KW-0472">Membrane</keyword>
<evidence type="ECO:0000313" key="8">
    <source>
        <dbReference type="Proteomes" id="UP000484015"/>
    </source>
</evidence>
<dbReference type="GO" id="GO:0005524">
    <property type="term" value="F:ATP binding"/>
    <property type="evidence" value="ECO:0007669"/>
    <property type="project" value="UniProtKB-KW"/>
</dbReference>
<dbReference type="EMBL" id="WNLA01000021">
    <property type="protein sequence ID" value="MTW05189.1"/>
    <property type="molecule type" value="Genomic_DNA"/>
</dbReference>
<dbReference type="OrthoDB" id="9804819at2"/>
<dbReference type="GO" id="GO:0016887">
    <property type="term" value="F:ATP hydrolysis activity"/>
    <property type="evidence" value="ECO:0007669"/>
    <property type="project" value="InterPro"/>
</dbReference>
<keyword evidence="8" id="KW-1185">Reference proteome</keyword>
<evidence type="ECO:0000313" key="7">
    <source>
        <dbReference type="EMBL" id="MTW05189.1"/>
    </source>
</evidence>
<feature type="domain" description="ABC transporter" evidence="6">
    <location>
        <begin position="13"/>
        <end position="242"/>
    </location>
</feature>
<dbReference type="InterPro" id="IPR003593">
    <property type="entry name" value="AAA+_ATPase"/>
</dbReference>
<dbReference type="Proteomes" id="UP000484015">
    <property type="component" value="Unassembled WGS sequence"/>
</dbReference>
<dbReference type="PANTHER" id="PTHR43335">
    <property type="entry name" value="ABC TRANSPORTER, ATP-BINDING PROTEIN"/>
    <property type="match status" value="1"/>
</dbReference>
<evidence type="ECO:0000259" key="6">
    <source>
        <dbReference type="PROSITE" id="PS50893"/>
    </source>
</evidence>
<dbReference type="PROSITE" id="PS00211">
    <property type="entry name" value="ABC_TRANSPORTER_1"/>
    <property type="match status" value="1"/>
</dbReference>
<dbReference type="AlphaFoldDB" id="A0A6L6Q6W8"/>
<comment type="similarity">
    <text evidence="1">Belongs to the ABC transporter superfamily.</text>
</comment>
<gene>
    <name evidence="7" type="ORF">GM668_24230</name>
</gene>
<dbReference type="SMART" id="SM00382">
    <property type="entry name" value="AAA"/>
    <property type="match status" value="1"/>
</dbReference>
<dbReference type="SUPFAM" id="SSF52540">
    <property type="entry name" value="P-loop containing nucleoside triphosphate hydrolases"/>
    <property type="match status" value="1"/>
</dbReference>
<sequence>MKHSTVELGAPTLHMENVGFRYRNGHQAVQGFTLTQRAGILGVLGPNGAGKSTLMRMLATLTRPTEGAIVWNGADCVREPDALRRSLGYLPQEFGTYPALTAREFLHYLAAVKGLPHAATAQRVQHCLELVGLEGAADKRLADCSGGMRQRVGIAQALLNDPQLLIVDEPTVGLDPDERQRFRNLLTDLAGQRLVLLSTHIVSDLEASATALAVMEQGRLLFHDTPQALLSQAVGKVWQWTIPATDLSAVRTAHRVSASLLRPGGVQVRIVAATAPSPDAVAAEPTLEDAYVWLLSRQGGRG</sequence>
<comment type="caution">
    <text evidence="7">The sequence shown here is derived from an EMBL/GenBank/DDBJ whole genome shotgun (WGS) entry which is preliminary data.</text>
</comment>
<dbReference type="RefSeq" id="WP_155441540.1">
    <property type="nucleotide sequence ID" value="NZ_WNLA01000021.1"/>
</dbReference>
<accession>A0A6L6Q6W8</accession>
<evidence type="ECO:0000256" key="5">
    <source>
        <dbReference type="ARBA" id="ARBA00022840"/>
    </source>
</evidence>
<dbReference type="Pfam" id="PF00005">
    <property type="entry name" value="ABC_tran"/>
    <property type="match status" value="1"/>
</dbReference>
<dbReference type="PROSITE" id="PS50893">
    <property type="entry name" value="ABC_TRANSPORTER_2"/>
    <property type="match status" value="1"/>
</dbReference>
<keyword evidence="2" id="KW-0813">Transport</keyword>
<protein>
    <submittedName>
        <fullName evidence="7">ATP-binding cassette domain-containing protein</fullName>
    </submittedName>
</protein>
<dbReference type="PANTHER" id="PTHR43335:SF2">
    <property type="entry name" value="ABC TRANSPORTER, ATP-BINDING PROTEIN"/>
    <property type="match status" value="1"/>
</dbReference>
<evidence type="ECO:0000256" key="1">
    <source>
        <dbReference type="ARBA" id="ARBA00005417"/>
    </source>
</evidence>
<name>A0A6L6Q6W8_9BURK</name>
<keyword evidence="5 7" id="KW-0067">ATP-binding</keyword>